<feature type="chain" id="PRO_5001586437" evidence="1">
    <location>
        <begin position="19"/>
        <end position="221"/>
    </location>
</feature>
<name>A0A060RC68_9BACT</name>
<evidence type="ECO:0000256" key="1">
    <source>
        <dbReference type="SAM" id="SignalP"/>
    </source>
</evidence>
<dbReference type="EMBL" id="HG934468">
    <property type="protein sequence ID" value="CDN31353.1"/>
    <property type="molecule type" value="Genomic_DNA"/>
</dbReference>
<protein>
    <submittedName>
        <fullName evidence="2">Uncharacterized protein</fullName>
    </submittedName>
</protein>
<organism evidence="2 3">
    <name type="scientific">Mucinivorans hirudinis</name>
    <dbReference type="NCBI Taxonomy" id="1433126"/>
    <lineage>
        <taxon>Bacteria</taxon>
        <taxon>Pseudomonadati</taxon>
        <taxon>Bacteroidota</taxon>
        <taxon>Bacteroidia</taxon>
        <taxon>Bacteroidales</taxon>
        <taxon>Rikenellaceae</taxon>
        <taxon>Mucinivorans</taxon>
    </lineage>
</organism>
<feature type="signal peptide" evidence="1">
    <location>
        <begin position="1"/>
        <end position="18"/>
    </location>
</feature>
<keyword evidence="3" id="KW-1185">Reference proteome</keyword>
<gene>
    <name evidence="2" type="ORF">BN938_1260</name>
</gene>
<accession>A0A060RC68</accession>
<keyword evidence="1" id="KW-0732">Signal</keyword>
<dbReference type="AlphaFoldDB" id="A0A060RC68"/>
<dbReference type="eggNOG" id="COG5513">
    <property type="taxonomic scope" value="Bacteria"/>
</dbReference>
<dbReference type="OrthoDB" id="9781691at2"/>
<sequence>MRNLFTLIFAIATAAVMAQKPGGLVQATYDTNYGKMTLAINLETRQVTGFYGGDGKILGTIDGNNRITGAWVQKEQGMLELDFSNDFKQFTGKFGVGNTLTSGVWKGNSLSVEHVTGDEVQSAVERNGVYDIEYNTDYGLMKLSIDFNTNKVTGSYGSGGQISGIINSSNRVAGEWGRVDKGRFEFDFTPDLKKFTGKWGEKNNTLTDGVWMGESINIKKR</sequence>
<evidence type="ECO:0000313" key="2">
    <source>
        <dbReference type="EMBL" id="CDN31353.1"/>
    </source>
</evidence>
<dbReference type="Proteomes" id="UP000027616">
    <property type="component" value="Chromosome I"/>
</dbReference>
<dbReference type="HOGENOM" id="CLU_1249449_0_0_10"/>
<reference evidence="2 3" key="1">
    <citation type="journal article" date="2015" name="Genome Announc.">
        <title>Complete Genome Sequence of the Novel Leech Symbiont Mucinivorans hirudinis M3T.</title>
        <authorList>
            <person name="Nelson M.C."/>
            <person name="Bomar L."/>
            <person name="Graf J."/>
        </authorList>
    </citation>
    <scope>NUCLEOTIDE SEQUENCE [LARGE SCALE GENOMIC DNA]</scope>
    <source>
        <strain evidence="3">M3</strain>
    </source>
</reference>
<dbReference type="KEGG" id="rbc:BN938_1260"/>
<proteinExistence type="predicted"/>
<dbReference type="STRING" id="1433126.BN938_1260"/>
<evidence type="ECO:0000313" key="3">
    <source>
        <dbReference type="Proteomes" id="UP000027616"/>
    </source>
</evidence>